<feature type="signal peptide" evidence="1">
    <location>
        <begin position="1"/>
        <end position="26"/>
    </location>
</feature>
<dbReference type="Proteomes" id="UP000195569">
    <property type="component" value="Unassembled WGS sequence"/>
</dbReference>
<evidence type="ECO:0000313" key="3">
    <source>
        <dbReference type="Proteomes" id="UP000195569"/>
    </source>
</evidence>
<dbReference type="SUPFAM" id="SSF47473">
    <property type="entry name" value="EF-hand"/>
    <property type="match status" value="1"/>
</dbReference>
<dbReference type="Gene3D" id="1.10.238.10">
    <property type="entry name" value="EF-hand"/>
    <property type="match status" value="1"/>
</dbReference>
<evidence type="ECO:0008006" key="4">
    <source>
        <dbReference type="Google" id="ProtNLM"/>
    </source>
</evidence>
<keyword evidence="3" id="KW-1185">Reference proteome</keyword>
<dbReference type="AlphaFoldDB" id="A0A1N7SRL4"/>
<protein>
    <recommendedName>
        <fullName evidence="4">EF-hand domain-containing protein</fullName>
    </recommendedName>
</protein>
<gene>
    <name evidence="2" type="ORF">BN2476_750006</name>
</gene>
<comment type="caution">
    <text evidence="2">The sequence shown here is derived from an EMBL/GenBank/DDBJ whole genome shotgun (WGS) entry which is preliminary data.</text>
</comment>
<evidence type="ECO:0000313" key="2">
    <source>
        <dbReference type="EMBL" id="SIT50063.1"/>
    </source>
</evidence>
<name>A0A1N7SRL4_9BURK</name>
<evidence type="ECO:0000256" key="1">
    <source>
        <dbReference type="SAM" id="SignalP"/>
    </source>
</evidence>
<dbReference type="InterPro" id="IPR011992">
    <property type="entry name" value="EF-hand-dom_pair"/>
</dbReference>
<keyword evidence="1" id="KW-0732">Signal</keyword>
<sequence length="104" mass="11710">MNRLEMEMKKWIAMLALCIASTGVMAQTAPQPMAASPRMERMMQELQQRFAAANTTHDGKLTLAQAQTGMPRIAQYFDEIDTQKQSYVTLGQIEQFMAQRAGSH</sequence>
<proteinExistence type="predicted"/>
<organism evidence="2 3">
    <name type="scientific">Paraburkholderia piptadeniae</name>
    <dbReference type="NCBI Taxonomy" id="1701573"/>
    <lineage>
        <taxon>Bacteria</taxon>
        <taxon>Pseudomonadati</taxon>
        <taxon>Pseudomonadota</taxon>
        <taxon>Betaproteobacteria</taxon>
        <taxon>Burkholderiales</taxon>
        <taxon>Burkholderiaceae</taxon>
        <taxon>Paraburkholderia</taxon>
    </lineage>
</organism>
<accession>A0A1N7SRL4</accession>
<feature type="chain" id="PRO_5012771959" description="EF-hand domain-containing protein" evidence="1">
    <location>
        <begin position="27"/>
        <end position="104"/>
    </location>
</feature>
<dbReference type="EMBL" id="CYGY02000075">
    <property type="protein sequence ID" value="SIT50063.1"/>
    <property type="molecule type" value="Genomic_DNA"/>
</dbReference>
<reference evidence="2" key="1">
    <citation type="submission" date="2016-12" db="EMBL/GenBank/DDBJ databases">
        <authorList>
            <person name="Moulin L."/>
        </authorList>
    </citation>
    <scope>NUCLEOTIDE SEQUENCE [LARGE SCALE GENOMIC DNA]</scope>
    <source>
        <strain evidence="2">STM 7183</strain>
    </source>
</reference>